<evidence type="ECO:0008006" key="3">
    <source>
        <dbReference type="Google" id="ProtNLM"/>
    </source>
</evidence>
<evidence type="ECO:0000313" key="1">
    <source>
        <dbReference type="EMBL" id="RVW46413.1"/>
    </source>
</evidence>
<dbReference type="Gene3D" id="3.30.70.270">
    <property type="match status" value="2"/>
</dbReference>
<dbReference type="SUPFAM" id="SSF56672">
    <property type="entry name" value="DNA/RNA polymerases"/>
    <property type="match status" value="1"/>
</dbReference>
<proteinExistence type="predicted"/>
<evidence type="ECO:0000313" key="2">
    <source>
        <dbReference type="Proteomes" id="UP000288805"/>
    </source>
</evidence>
<gene>
    <name evidence="1" type="ORF">CK203_081773</name>
</gene>
<sequence length="482" mass="54734">MEVEQFCKDHVHGFGEFIAAVDHDTPFGLDFVHIEVDYRFMAQLRKERMRARLTNTPFDYPVSPYSMSLADYFVRALLRLSDGTPGTFASALAALSSPYCMSLMTLYFPDEVDEHGTFAEIGDKVDEVVPYDRYIDEMLAMNMSCIDGIVQPEFASSFDLFGVSAIVIVEEIQTTPILEFLKDDIVDDDVFVGVTSLVVLGYEHVDPPLSFDIQKQLNVGLLSMVEYPEWLANVVYVPKKNGNVRDCIDFRDLNKTSLNDDFPLPHIDMLVDSTDVEVYVDNMIEKYRDRVDHLAALERFFERIRRFRLRLNPKKCTFRVTSGKLLGYMVSERGIEADPDKSGAIIDMPAPRTEREIRVMVPPTPGRPLLLYLSVSDIALGCMLAQLNDSGNKRAIYYLKYSVHLISHLDPLRYLFDRPTLIGQLMRWLVLLTKFDIHYVTQKSNRGSIVADHLASLPVSDGRAIDDDFLDEDIATVTSLSG</sequence>
<dbReference type="PANTHER" id="PTHR24559">
    <property type="entry name" value="TRANSPOSON TY3-I GAG-POL POLYPROTEIN"/>
    <property type="match status" value="1"/>
</dbReference>
<name>A0A438EFD5_VITVI</name>
<reference evidence="1 2" key="1">
    <citation type="journal article" date="2018" name="PLoS Genet.">
        <title>Population sequencing reveals clonal diversity and ancestral inbreeding in the grapevine cultivar Chardonnay.</title>
        <authorList>
            <person name="Roach M.J."/>
            <person name="Johnson D.L."/>
            <person name="Bohlmann J."/>
            <person name="van Vuuren H.J."/>
            <person name="Jones S.J."/>
            <person name="Pretorius I.S."/>
            <person name="Schmidt S.A."/>
            <person name="Borneman A.R."/>
        </authorList>
    </citation>
    <scope>NUCLEOTIDE SEQUENCE [LARGE SCALE GENOMIC DNA]</scope>
    <source>
        <strain evidence="2">cv. Chardonnay</strain>
        <tissue evidence="1">Leaf</tissue>
    </source>
</reference>
<dbReference type="AlphaFoldDB" id="A0A438EFD5"/>
<comment type="caution">
    <text evidence="1">The sequence shown here is derived from an EMBL/GenBank/DDBJ whole genome shotgun (WGS) entry which is preliminary data.</text>
</comment>
<dbReference type="InterPro" id="IPR043128">
    <property type="entry name" value="Rev_trsase/Diguanyl_cyclase"/>
</dbReference>
<dbReference type="InterPro" id="IPR043502">
    <property type="entry name" value="DNA/RNA_pol_sf"/>
</dbReference>
<accession>A0A438EFD5</accession>
<organism evidence="1 2">
    <name type="scientific">Vitis vinifera</name>
    <name type="common">Grape</name>
    <dbReference type="NCBI Taxonomy" id="29760"/>
    <lineage>
        <taxon>Eukaryota</taxon>
        <taxon>Viridiplantae</taxon>
        <taxon>Streptophyta</taxon>
        <taxon>Embryophyta</taxon>
        <taxon>Tracheophyta</taxon>
        <taxon>Spermatophyta</taxon>
        <taxon>Magnoliopsida</taxon>
        <taxon>eudicotyledons</taxon>
        <taxon>Gunneridae</taxon>
        <taxon>Pentapetalae</taxon>
        <taxon>rosids</taxon>
        <taxon>Vitales</taxon>
        <taxon>Vitaceae</taxon>
        <taxon>Viteae</taxon>
        <taxon>Vitis</taxon>
    </lineage>
</organism>
<dbReference type="PANTHER" id="PTHR24559:SF457">
    <property type="entry name" value="RNA-DIRECTED DNA POLYMERASE HOMOLOG"/>
    <property type="match status" value="1"/>
</dbReference>
<protein>
    <recommendedName>
        <fullName evidence="3">Reverse transcriptase RNase H-like domain-containing protein</fullName>
    </recommendedName>
</protein>
<dbReference type="InterPro" id="IPR053134">
    <property type="entry name" value="RNA-dir_DNA_polymerase"/>
</dbReference>
<dbReference type="EMBL" id="QGNW01001303">
    <property type="protein sequence ID" value="RVW46413.1"/>
    <property type="molecule type" value="Genomic_DNA"/>
</dbReference>
<dbReference type="Proteomes" id="UP000288805">
    <property type="component" value="Unassembled WGS sequence"/>
</dbReference>
<dbReference type="Gene3D" id="3.10.10.10">
    <property type="entry name" value="HIV Type 1 Reverse Transcriptase, subunit A, domain 1"/>
    <property type="match status" value="1"/>
</dbReference>